<dbReference type="EMBL" id="OW240913">
    <property type="protein sequence ID" value="CAH2256665.1"/>
    <property type="molecule type" value="Genomic_DNA"/>
</dbReference>
<accession>A0AAD1VWW2</accession>
<organism evidence="1 2">
    <name type="scientific">Pelobates cultripes</name>
    <name type="common">Western spadefoot toad</name>
    <dbReference type="NCBI Taxonomy" id="61616"/>
    <lineage>
        <taxon>Eukaryota</taxon>
        <taxon>Metazoa</taxon>
        <taxon>Chordata</taxon>
        <taxon>Craniata</taxon>
        <taxon>Vertebrata</taxon>
        <taxon>Euteleostomi</taxon>
        <taxon>Amphibia</taxon>
        <taxon>Batrachia</taxon>
        <taxon>Anura</taxon>
        <taxon>Pelobatoidea</taxon>
        <taxon>Pelobatidae</taxon>
        <taxon>Pelobates</taxon>
    </lineage>
</organism>
<reference evidence="1" key="1">
    <citation type="submission" date="2022-03" db="EMBL/GenBank/DDBJ databases">
        <authorList>
            <person name="Alioto T."/>
            <person name="Alioto T."/>
            <person name="Gomez Garrido J."/>
        </authorList>
    </citation>
    <scope>NUCLEOTIDE SEQUENCE</scope>
</reference>
<evidence type="ECO:0000313" key="2">
    <source>
        <dbReference type="Proteomes" id="UP001295444"/>
    </source>
</evidence>
<name>A0AAD1VWW2_PELCU</name>
<dbReference type="AlphaFoldDB" id="A0AAD1VWW2"/>
<evidence type="ECO:0000313" key="1">
    <source>
        <dbReference type="EMBL" id="CAH2256665.1"/>
    </source>
</evidence>
<keyword evidence="2" id="KW-1185">Reference proteome</keyword>
<dbReference type="Proteomes" id="UP001295444">
    <property type="component" value="Chromosome 02"/>
</dbReference>
<proteinExistence type="predicted"/>
<gene>
    <name evidence="1" type="ORF">PECUL_23A039781</name>
</gene>
<protein>
    <submittedName>
        <fullName evidence="1">Uncharacterized protein</fullName>
    </submittedName>
</protein>
<sequence length="84" mass="9548">MTQQALNLIALHKPQRTLSSRMDTLEDAAKQQNLEIKDNPEEMQAAGEVHESVRRLILALLYKKFKTLQLDLMFRIAGSSTVLP</sequence>